<evidence type="ECO:0000256" key="1">
    <source>
        <dbReference type="ARBA" id="ARBA00022612"/>
    </source>
</evidence>
<dbReference type="GO" id="GO:0005524">
    <property type="term" value="F:ATP binding"/>
    <property type="evidence" value="ECO:0007669"/>
    <property type="project" value="UniProtKB-KW"/>
</dbReference>
<reference evidence="6" key="1">
    <citation type="journal article" date="2021" name="Proc. Natl. Acad. Sci. U.S.A.">
        <title>A Catalog of Tens of Thousands of Viruses from Human Metagenomes Reveals Hidden Associations with Chronic Diseases.</title>
        <authorList>
            <person name="Tisza M.J."/>
            <person name="Buck C.B."/>
        </authorList>
    </citation>
    <scope>NUCLEOTIDE SEQUENCE</scope>
    <source>
        <strain evidence="6">CtO1718</strain>
    </source>
</reference>
<evidence type="ECO:0000259" key="5">
    <source>
        <dbReference type="Pfam" id="PF17289"/>
    </source>
</evidence>
<dbReference type="InterPro" id="IPR006517">
    <property type="entry name" value="Phage_terminase_lsu-like_C"/>
</dbReference>
<dbReference type="NCBIfam" id="TIGR01630">
    <property type="entry name" value="psiM2_ORF9"/>
    <property type="match status" value="1"/>
</dbReference>
<evidence type="ECO:0000313" key="6">
    <source>
        <dbReference type="EMBL" id="DAF64075.1"/>
    </source>
</evidence>
<evidence type="ECO:0000256" key="2">
    <source>
        <dbReference type="ARBA" id="ARBA00022741"/>
    </source>
</evidence>
<sequence>MAELARRELARRNYEQYLSLVQGPQWVRTGLSQYLSRKIQAFLEAETGHAYDILLIETPPQHGKSMTVTESVPSWYLGKHPEARIIMASYNEGFAERFLRRNKEKIRRFGKNLFGIEIGGVDRATELELSNGVGRIISRGLLSGITGNPANLILIDDPVKNRQEADSETTRDKVWEEWQNSLKSRLAAGAKVIVIMTPWHEDDLAARILKSEANVELVRLPVEAEEHDPMGRKSGEALCPELGKDAKWLAEFKRSYLSDAQGGARAWMALYQCSPRVEGGNLVRRDWWRFYDPKAVTSFGTEVISVDAAFKGAEDNDFVAITVWGKRGNDYYLRYCLNRHLDFPGTLAAIRTVRGLYPNARAVLIEDKANGSAVIQVLQAEMFCIPIQPLGGKVARVNAVSPAIESGHVFVPEGEPWVEEFLGQWTSFPAGAHDDMVDSASQALQYLLRTSGAFEPVKRNEWEIAQEQEERAFLDDAYDVYG</sequence>
<dbReference type="InterPro" id="IPR035421">
    <property type="entry name" value="Terminase_6C"/>
</dbReference>
<accession>A0A8S5TLZ9</accession>
<dbReference type="Pfam" id="PF17289">
    <property type="entry name" value="Terminase_6C"/>
    <property type="match status" value="1"/>
</dbReference>
<keyword evidence="2" id="KW-0547">Nucleotide-binding</keyword>
<keyword evidence="1" id="KW-1188">Viral release from host cell</keyword>
<dbReference type="Gene3D" id="3.30.420.240">
    <property type="match status" value="1"/>
</dbReference>
<dbReference type="InterPro" id="IPR027417">
    <property type="entry name" value="P-loop_NTPase"/>
</dbReference>
<organism evidence="6">
    <name type="scientific">Podoviridae sp. ctO1718</name>
    <dbReference type="NCBI Taxonomy" id="2827733"/>
    <lineage>
        <taxon>Viruses</taxon>
        <taxon>Duplodnaviria</taxon>
        <taxon>Heunggongvirae</taxon>
        <taxon>Uroviricota</taxon>
        <taxon>Caudoviricetes</taxon>
    </lineage>
</organism>
<evidence type="ECO:0000256" key="3">
    <source>
        <dbReference type="ARBA" id="ARBA00022840"/>
    </source>
</evidence>
<name>A0A8S5TLZ9_9CAUD</name>
<evidence type="ECO:0000256" key="4">
    <source>
        <dbReference type="ARBA" id="ARBA00023219"/>
    </source>
</evidence>
<dbReference type="Gene3D" id="3.40.50.300">
    <property type="entry name" value="P-loop containing nucleotide triphosphate hydrolases"/>
    <property type="match status" value="1"/>
</dbReference>
<dbReference type="Pfam" id="PF03237">
    <property type="entry name" value="Terminase_6N"/>
    <property type="match status" value="1"/>
</dbReference>
<feature type="domain" description="Terminase large subunit gp17-like C-terminal" evidence="5">
    <location>
        <begin position="304"/>
        <end position="446"/>
    </location>
</feature>
<keyword evidence="4" id="KW-0231">Viral genome packaging</keyword>
<proteinExistence type="predicted"/>
<protein>
    <submittedName>
        <fullName evidence="6">Terminase large subunit</fullName>
    </submittedName>
</protein>
<dbReference type="EMBL" id="BK032850">
    <property type="protein sequence ID" value="DAF64075.1"/>
    <property type="molecule type" value="Genomic_DNA"/>
</dbReference>
<keyword evidence="3" id="KW-0067">ATP-binding</keyword>